<comment type="caution">
    <text evidence="1">The sequence shown here is derived from an EMBL/GenBank/DDBJ whole genome shotgun (WGS) entry which is preliminary data.</text>
</comment>
<protein>
    <submittedName>
        <fullName evidence="1">Uncharacterized protein</fullName>
    </submittedName>
</protein>
<organism evidence="1">
    <name type="scientific">marine sediment metagenome</name>
    <dbReference type="NCBI Taxonomy" id="412755"/>
    <lineage>
        <taxon>unclassified sequences</taxon>
        <taxon>metagenomes</taxon>
        <taxon>ecological metagenomes</taxon>
    </lineage>
</organism>
<proteinExistence type="predicted"/>
<name>X0X9W7_9ZZZZ</name>
<accession>X0X9W7</accession>
<reference evidence="1" key="1">
    <citation type="journal article" date="2014" name="Front. Microbiol.">
        <title>High frequency of phylogenetically diverse reductive dehalogenase-homologous genes in deep subseafloor sedimentary metagenomes.</title>
        <authorList>
            <person name="Kawai M."/>
            <person name="Futagami T."/>
            <person name="Toyoda A."/>
            <person name="Takaki Y."/>
            <person name="Nishi S."/>
            <person name="Hori S."/>
            <person name="Arai W."/>
            <person name="Tsubouchi T."/>
            <person name="Morono Y."/>
            <person name="Uchiyama I."/>
            <person name="Ito T."/>
            <person name="Fujiyama A."/>
            <person name="Inagaki F."/>
            <person name="Takami H."/>
        </authorList>
    </citation>
    <scope>NUCLEOTIDE SEQUENCE</scope>
    <source>
        <strain evidence="1">Expedition CK06-06</strain>
    </source>
</reference>
<dbReference type="AlphaFoldDB" id="X0X9W7"/>
<sequence>CIYIDVLRAFRNYLKENEEKLKRSSSSIDNMIKTVIVVRDNKVISSSTDNNLNNEIKKTIKGTEYKFTTNEPVFGFEEET</sequence>
<feature type="non-terminal residue" evidence="1">
    <location>
        <position position="1"/>
    </location>
</feature>
<dbReference type="EMBL" id="BARS01046833">
    <property type="protein sequence ID" value="GAG33448.1"/>
    <property type="molecule type" value="Genomic_DNA"/>
</dbReference>
<evidence type="ECO:0000313" key="1">
    <source>
        <dbReference type="EMBL" id="GAG33448.1"/>
    </source>
</evidence>
<gene>
    <name evidence="1" type="ORF">S01H1_70426</name>
</gene>